<dbReference type="InterPro" id="IPR045851">
    <property type="entry name" value="AMP-bd_C_sf"/>
</dbReference>
<dbReference type="EMBL" id="KY427327">
    <property type="protein sequence ID" value="ATY72527.1"/>
    <property type="molecule type" value="Genomic_DNA"/>
</dbReference>
<evidence type="ECO:0000256" key="1">
    <source>
        <dbReference type="ARBA" id="ARBA00006432"/>
    </source>
</evidence>
<evidence type="ECO:0000313" key="5">
    <source>
        <dbReference type="EMBL" id="ATY72527.1"/>
    </source>
</evidence>
<dbReference type="PANTHER" id="PTHR43767">
    <property type="entry name" value="LONG-CHAIN-FATTY-ACID--COA LIGASE"/>
    <property type="match status" value="1"/>
</dbReference>
<dbReference type="InterPro" id="IPR000873">
    <property type="entry name" value="AMP-dep_synth/lig_dom"/>
</dbReference>
<dbReference type="InterPro" id="IPR025110">
    <property type="entry name" value="AMP-bd_C"/>
</dbReference>
<feature type="domain" description="AMP-dependent synthetase/ligase" evidence="3">
    <location>
        <begin position="29"/>
        <end position="386"/>
    </location>
</feature>
<dbReference type="Gene3D" id="3.40.50.12780">
    <property type="entry name" value="N-terminal domain of ligase-like"/>
    <property type="match status" value="1"/>
</dbReference>
<evidence type="ECO:0000256" key="2">
    <source>
        <dbReference type="ARBA" id="ARBA00022598"/>
    </source>
</evidence>
<protein>
    <submittedName>
        <fullName evidence="5">AMP-ligase</fullName>
    </submittedName>
</protein>
<sequence length="530" mass="57496">MAEFNEMKTTGDKLYHPELRTLVETARFHAERQPETPAILFEGGTTTYGQLHEESNRIAHAIRAAGAAPGTRVAYLGKESAHYYEILFGCAKSGTVLVPINWRLTAHEVSHILQDSGTELLFLEEEFAPILDRLPDGPPATVVRLGVPEGFAAWKAAHPATEPDVDAGPDTPFAQIYTSGTTGLPKGVVLAHRSCFAIRDALASEGLEWIDWRAGDVALVGIPGFHVGGLWWATQNFNAGVTVVVMRAFAAHAAVELIRDLGVTTACVVPAMLRLMLAEPGITPEHFTTLRKIVYGGSPISEALLEESLAMFGSEFAQIYGLTETGNTACCLPPSAHVPGSPRMKAAGHPYPGIRAKVIDAEGRELPTGSVGEVCLHTPARMVEYWGLPDKTAETLVDGWIHTGDAGYVDEDGYVFISDRIKDAVIVAGENVYPAEIENVLEGHPGVADAVVVGAPDERWGETVHAFVVPAPGHEPTPRDLHRFLVDRLASFKLPAAYEFIDEVPRNPSGKILRRELRERFWSGSDRKVN</sequence>
<dbReference type="NCBIfam" id="NF004837">
    <property type="entry name" value="PRK06187.1"/>
    <property type="match status" value="1"/>
</dbReference>
<dbReference type="Pfam" id="PF13193">
    <property type="entry name" value="AMP-binding_C"/>
    <property type="match status" value="1"/>
</dbReference>
<dbReference type="SUPFAM" id="SSF56801">
    <property type="entry name" value="Acetyl-CoA synthetase-like"/>
    <property type="match status" value="1"/>
</dbReference>
<proteinExistence type="inferred from homology"/>
<evidence type="ECO:0000259" key="4">
    <source>
        <dbReference type="Pfam" id="PF13193"/>
    </source>
</evidence>
<dbReference type="InterPro" id="IPR042099">
    <property type="entry name" value="ANL_N_sf"/>
</dbReference>
<dbReference type="Gene3D" id="3.30.300.30">
    <property type="match status" value="1"/>
</dbReference>
<comment type="similarity">
    <text evidence="1">Belongs to the ATP-dependent AMP-binding enzyme family.</text>
</comment>
<dbReference type="Pfam" id="PF00501">
    <property type="entry name" value="AMP-binding"/>
    <property type="match status" value="1"/>
</dbReference>
<accession>A0A2H4T912</accession>
<organism evidence="5">
    <name type="scientific">Streptomyces thioluteus</name>
    <dbReference type="NCBI Taxonomy" id="66431"/>
    <lineage>
        <taxon>Bacteria</taxon>
        <taxon>Bacillati</taxon>
        <taxon>Actinomycetota</taxon>
        <taxon>Actinomycetes</taxon>
        <taxon>Kitasatosporales</taxon>
        <taxon>Streptomycetaceae</taxon>
        <taxon>Streptomyces</taxon>
    </lineage>
</organism>
<dbReference type="InterPro" id="IPR050237">
    <property type="entry name" value="ATP-dep_AMP-bd_enzyme"/>
</dbReference>
<dbReference type="FunFam" id="3.30.300.30:FF:000008">
    <property type="entry name" value="2,3-dihydroxybenzoate-AMP ligase"/>
    <property type="match status" value="1"/>
</dbReference>
<dbReference type="AlphaFoldDB" id="A0A2H4T912"/>
<keyword evidence="2 5" id="KW-0436">Ligase</keyword>
<feature type="domain" description="AMP-binding enzyme C-terminal" evidence="4">
    <location>
        <begin position="436"/>
        <end position="511"/>
    </location>
</feature>
<dbReference type="SMR" id="A0A2H4T912"/>
<dbReference type="PANTHER" id="PTHR43767:SF1">
    <property type="entry name" value="NONRIBOSOMAL PEPTIDE SYNTHASE PES1 (EUROFUNG)-RELATED"/>
    <property type="match status" value="1"/>
</dbReference>
<dbReference type="GO" id="GO:0016878">
    <property type="term" value="F:acid-thiol ligase activity"/>
    <property type="evidence" value="ECO:0007669"/>
    <property type="project" value="UniProtKB-ARBA"/>
</dbReference>
<evidence type="ECO:0000259" key="3">
    <source>
        <dbReference type="Pfam" id="PF00501"/>
    </source>
</evidence>
<reference evidence="5" key="1">
    <citation type="journal article" date="2017" name="ACS Chem. Biol.">
        <title>Diisonitrile Natural Product SF2768 Functions As a Chalkophore That Mediates Copper Acquisition in Streptomyces thioluteus.</title>
        <authorList>
            <person name="Wang L."/>
            <person name="Zhu M."/>
            <person name="Zhang Q."/>
            <person name="Zhang X."/>
            <person name="Yang P."/>
            <person name="Liu Z."/>
            <person name="Deng Y."/>
            <person name="Zhu Y."/>
            <person name="Huang X."/>
            <person name="Han L."/>
            <person name="Li S."/>
            <person name="He J."/>
        </authorList>
    </citation>
    <scope>NUCLEOTIDE SEQUENCE</scope>
    <source>
        <strain evidence="5">DSM 40027</strain>
    </source>
</reference>
<name>A0A2H4T912_STRTU</name>